<dbReference type="AlphaFoldDB" id="A0A0P0XS38"/>
<dbReference type="EMBL" id="AP014966">
    <property type="protein sequence ID" value="BAT10056.1"/>
    <property type="molecule type" value="Genomic_DNA"/>
</dbReference>
<gene>
    <name evidence="1" type="ordered locus">Os10g0168751</name>
    <name evidence="1" type="ORF">OSNPB_100168751</name>
</gene>
<dbReference type="InParanoid" id="A0A0P0XS38"/>
<name>A0A0P0XS38_ORYSJ</name>
<evidence type="ECO:0000313" key="1">
    <source>
        <dbReference type="EMBL" id="BAT10056.1"/>
    </source>
</evidence>
<reference evidence="1 2" key="2">
    <citation type="journal article" date="2013" name="Plant Cell Physiol.">
        <title>Rice Annotation Project Database (RAP-DB): an integrative and interactive database for rice genomics.</title>
        <authorList>
            <person name="Sakai H."/>
            <person name="Lee S.S."/>
            <person name="Tanaka T."/>
            <person name="Numa H."/>
            <person name="Kim J."/>
            <person name="Kawahara Y."/>
            <person name="Wakimoto H."/>
            <person name="Yang C.C."/>
            <person name="Iwamoto M."/>
            <person name="Abe T."/>
            <person name="Yamada Y."/>
            <person name="Muto A."/>
            <person name="Inokuchi H."/>
            <person name="Ikemura T."/>
            <person name="Matsumoto T."/>
            <person name="Sasaki T."/>
            <person name="Itoh T."/>
        </authorList>
    </citation>
    <scope>NUCLEOTIDE SEQUENCE [LARGE SCALE GENOMIC DNA]</scope>
    <source>
        <strain evidence="2">cv. Nipponbare</strain>
    </source>
</reference>
<accession>A0A0P0XS38</accession>
<reference evidence="1 2" key="3">
    <citation type="journal article" date="2013" name="Rice">
        <title>Improvement of the Oryza sativa Nipponbare reference genome using next generation sequence and optical map data.</title>
        <authorList>
            <person name="Kawahara Y."/>
            <person name="de la Bastide M."/>
            <person name="Hamilton J.P."/>
            <person name="Kanamori H."/>
            <person name="McCombie W.R."/>
            <person name="Ouyang S."/>
            <person name="Schwartz D.C."/>
            <person name="Tanaka T."/>
            <person name="Wu J."/>
            <person name="Zhou S."/>
            <person name="Childs K.L."/>
            <person name="Davidson R.M."/>
            <person name="Lin H."/>
            <person name="Quesada-Ocampo L."/>
            <person name="Vaillancourt B."/>
            <person name="Sakai H."/>
            <person name="Lee S.S."/>
            <person name="Kim J."/>
            <person name="Numa H."/>
            <person name="Itoh T."/>
            <person name="Buell C.R."/>
            <person name="Matsumoto T."/>
        </authorList>
    </citation>
    <scope>NUCLEOTIDE SEQUENCE [LARGE SCALE GENOMIC DNA]</scope>
    <source>
        <strain evidence="2">cv. Nipponbare</strain>
    </source>
</reference>
<dbReference type="Gramene" id="Os10t0168751-00">
    <property type="protein sequence ID" value="Os10t0168751-00"/>
    <property type="gene ID" value="Os10g0168751"/>
</dbReference>
<keyword evidence="2" id="KW-1185">Reference proteome</keyword>
<proteinExistence type="predicted"/>
<evidence type="ECO:0000313" key="2">
    <source>
        <dbReference type="Proteomes" id="UP000059680"/>
    </source>
</evidence>
<dbReference type="Proteomes" id="UP000059680">
    <property type="component" value="Chromosome 10"/>
</dbReference>
<organism evidence="1 2">
    <name type="scientific">Oryza sativa subsp. japonica</name>
    <name type="common">Rice</name>
    <dbReference type="NCBI Taxonomy" id="39947"/>
    <lineage>
        <taxon>Eukaryota</taxon>
        <taxon>Viridiplantae</taxon>
        <taxon>Streptophyta</taxon>
        <taxon>Embryophyta</taxon>
        <taxon>Tracheophyta</taxon>
        <taxon>Spermatophyta</taxon>
        <taxon>Magnoliopsida</taxon>
        <taxon>Liliopsida</taxon>
        <taxon>Poales</taxon>
        <taxon>Poaceae</taxon>
        <taxon>BOP clade</taxon>
        <taxon>Oryzoideae</taxon>
        <taxon>Oryzeae</taxon>
        <taxon>Oryzinae</taxon>
        <taxon>Oryza</taxon>
        <taxon>Oryza sativa</taxon>
    </lineage>
</organism>
<reference evidence="2" key="1">
    <citation type="journal article" date="2005" name="Nature">
        <title>The map-based sequence of the rice genome.</title>
        <authorList>
            <consortium name="International rice genome sequencing project (IRGSP)"/>
            <person name="Matsumoto T."/>
            <person name="Wu J."/>
            <person name="Kanamori H."/>
            <person name="Katayose Y."/>
            <person name="Fujisawa M."/>
            <person name="Namiki N."/>
            <person name="Mizuno H."/>
            <person name="Yamamoto K."/>
            <person name="Antonio B.A."/>
            <person name="Baba T."/>
            <person name="Sakata K."/>
            <person name="Nagamura Y."/>
            <person name="Aoki H."/>
            <person name="Arikawa K."/>
            <person name="Arita K."/>
            <person name="Bito T."/>
            <person name="Chiden Y."/>
            <person name="Fujitsuka N."/>
            <person name="Fukunaka R."/>
            <person name="Hamada M."/>
            <person name="Harada C."/>
            <person name="Hayashi A."/>
            <person name="Hijishita S."/>
            <person name="Honda M."/>
            <person name="Hosokawa S."/>
            <person name="Ichikawa Y."/>
            <person name="Idonuma A."/>
            <person name="Iijima M."/>
            <person name="Ikeda M."/>
            <person name="Ikeno M."/>
            <person name="Ito K."/>
            <person name="Ito S."/>
            <person name="Ito T."/>
            <person name="Ito Y."/>
            <person name="Ito Y."/>
            <person name="Iwabuchi A."/>
            <person name="Kamiya K."/>
            <person name="Karasawa W."/>
            <person name="Kurita K."/>
            <person name="Katagiri S."/>
            <person name="Kikuta A."/>
            <person name="Kobayashi H."/>
            <person name="Kobayashi N."/>
            <person name="Machita K."/>
            <person name="Maehara T."/>
            <person name="Masukawa M."/>
            <person name="Mizubayashi T."/>
            <person name="Mukai Y."/>
            <person name="Nagasaki H."/>
            <person name="Nagata Y."/>
            <person name="Naito S."/>
            <person name="Nakashima M."/>
            <person name="Nakama Y."/>
            <person name="Nakamichi Y."/>
            <person name="Nakamura M."/>
            <person name="Meguro A."/>
            <person name="Negishi M."/>
            <person name="Ohta I."/>
            <person name="Ohta T."/>
            <person name="Okamoto M."/>
            <person name="Ono N."/>
            <person name="Saji S."/>
            <person name="Sakaguchi M."/>
            <person name="Sakai K."/>
            <person name="Shibata M."/>
            <person name="Shimokawa T."/>
            <person name="Song J."/>
            <person name="Takazaki Y."/>
            <person name="Terasawa K."/>
            <person name="Tsugane M."/>
            <person name="Tsuji K."/>
            <person name="Ueda S."/>
            <person name="Waki K."/>
            <person name="Yamagata H."/>
            <person name="Yamamoto M."/>
            <person name="Yamamoto S."/>
            <person name="Yamane H."/>
            <person name="Yoshiki S."/>
            <person name="Yoshihara R."/>
            <person name="Yukawa K."/>
            <person name="Zhong H."/>
            <person name="Yano M."/>
            <person name="Yuan Q."/>
            <person name="Ouyang S."/>
            <person name="Liu J."/>
            <person name="Jones K.M."/>
            <person name="Gansberger K."/>
            <person name="Moffat K."/>
            <person name="Hill J."/>
            <person name="Bera J."/>
            <person name="Fadrosh D."/>
            <person name="Jin S."/>
            <person name="Johri S."/>
            <person name="Kim M."/>
            <person name="Overton L."/>
            <person name="Reardon M."/>
            <person name="Tsitrin T."/>
            <person name="Vuong H."/>
            <person name="Weaver B."/>
            <person name="Ciecko A."/>
            <person name="Tallon L."/>
            <person name="Jackson J."/>
            <person name="Pai G."/>
            <person name="Aken S.V."/>
            <person name="Utterback T."/>
            <person name="Reidmuller S."/>
            <person name="Feldblyum T."/>
            <person name="Hsiao J."/>
            <person name="Zismann V."/>
            <person name="Iobst S."/>
            <person name="de Vazeille A.R."/>
            <person name="Buell C.R."/>
            <person name="Ying K."/>
            <person name="Li Y."/>
            <person name="Lu T."/>
            <person name="Huang Y."/>
            <person name="Zhao Q."/>
            <person name="Feng Q."/>
            <person name="Zhang L."/>
            <person name="Zhu J."/>
            <person name="Weng Q."/>
            <person name="Mu J."/>
            <person name="Lu Y."/>
            <person name="Fan D."/>
            <person name="Liu Y."/>
            <person name="Guan J."/>
            <person name="Zhang Y."/>
            <person name="Yu S."/>
            <person name="Liu X."/>
            <person name="Zhang Y."/>
            <person name="Hong G."/>
            <person name="Han B."/>
            <person name="Choisne N."/>
            <person name="Demange N."/>
            <person name="Orjeda G."/>
            <person name="Samain S."/>
            <person name="Cattolico L."/>
            <person name="Pelletier E."/>
            <person name="Couloux A."/>
            <person name="Segurens B."/>
            <person name="Wincker P."/>
            <person name="D'Hont A."/>
            <person name="Scarpelli C."/>
            <person name="Weissenbach J."/>
            <person name="Salanoubat M."/>
            <person name="Quetier F."/>
            <person name="Yu Y."/>
            <person name="Kim H.R."/>
            <person name="Rambo T."/>
            <person name="Currie J."/>
            <person name="Collura K."/>
            <person name="Luo M."/>
            <person name="Yang T."/>
            <person name="Ammiraju J.S.S."/>
            <person name="Engler F."/>
            <person name="Soderlund C."/>
            <person name="Wing R.A."/>
            <person name="Palmer L.E."/>
            <person name="de la Bastide M."/>
            <person name="Spiegel L."/>
            <person name="Nascimento L."/>
            <person name="Zutavern T."/>
            <person name="O'Shaughnessy A."/>
            <person name="Dike S."/>
            <person name="Dedhia N."/>
            <person name="Preston R."/>
            <person name="Balija V."/>
            <person name="McCombie W.R."/>
            <person name="Chow T."/>
            <person name="Chen H."/>
            <person name="Chung M."/>
            <person name="Chen C."/>
            <person name="Shaw J."/>
            <person name="Wu H."/>
            <person name="Hsiao K."/>
            <person name="Chao Y."/>
            <person name="Chu M."/>
            <person name="Cheng C."/>
            <person name="Hour A."/>
            <person name="Lee P."/>
            <person name="Lin S."/>
            <person name="Lin Y."/>
            <person name="Liou J."/>
            <person name="Liu S."/>
            <person name="Hsing Y."/>
            <person name="Raghuvanshi S."/>
            <person name="Mohanty A."/>
            <person name="Bharti A.K."/>
            <person name="Gaur A."/>
            <person name="Gupta V."/>
            <person name="Kumar D."/>
            <person name="Ravi V."/>
            <person name="Vij S."/>
            <person name="Kapur A."/>
            <person name="Khurana P."/>
            <person name="Khurana P."/>
            <person name="Khurana J.P."/>
            <person name="Tyagi A.K."/>
            <person name="Gaikwad K."/>
            <person name="Singh A."/>
            <person name="Dalal V."/>
            <person name="Srivastava S."/>
            <person name="Dixit A."/>
            <person name="Pal A.K."/>
            <person name="Ghazi I.A."/>
            <person name="Yadav M."/>
            <person name="Pandit A."/>
            <person name="Bhargava A."/>
            <person name="Sureshbabu K."/>
            <person name="Batra K."/>
            <person name="Sharma T.R."/>
            <person name="Mohapatra T."/>
            <person name="Singh N.K."/>
            <person name="Messing J."/>
            <person name="Nelson A.B."/>
            <person name="Fuks G."/>
            <person name="Kavchok S."/>
            <person name="Keizer G."/>
            <person name="Linton E."/>
            <person name="Llaca V."/>
            <person name="Song R."/>
            <person name="Tanyolac B."/>
            <person name="Young S."/>
            <person name="Ho-Il K."/>
            <person name="Hahn J.H."/>
            <person name="Sangsakoo G."/>
            <person name="Vanavichit A."/>
            <person name="de Mattos Luiz.A.T."/>
            <person name="Zimmer P.D."/>
            <person name="Malone G."/>
            <person name="Dellagostin O."/>
            <person name="de Oliveira A.C."/>
            <person name="Bevan M."/>
            <person name="Bancroft I."/>
            <person name="Minx P."/>
            <person name="Cordum H."/>
            <person name="Wilson R."/>
            <person name="Cheng Z."/>
            <person name="Jin W."/>
            <person name="Jiang J."/>
            <person name="Leong S.A."/>
            <person name="Iwama H."/>
            <person name="Gojobori T."/>
            <person name="Itoh T."/>
            <person name="Niimura Y."/>
            <person name="Fujii Y."/>
            <person name="Habara T."/>
            <person name="Sakai H."/>
            <person name="Sato Y."/>
            <person name="Wilson G."/>
            <person name="Kumar K."/>
            <person name="McCouch S."/>
            <person name="Juretic N."/>
            <person name="Hoen D."/>
            <person name="Wright S."/>
            <person name="Bruskiewich R."/>
            <person name="Bureau T."/>
            <person name="Miyao A."/>
            <person name="Hirochika H."/>
            <person name="Nishikawa T."/>
            <person name="Kadowaki K."/>
            <person name="Sugiura M."/>
            <person name="Burr B."/>
            <person name="Sasaki T."/>
        </authorList>
    </citation>
    <scope>NUCLEOTIDE SEQUENCE [LARGE SCALE GENOMIC DNA]</scope>
    <source>
        <strain evidence="2">cv. Nipponbare</strain>
    </source>
</reference>
<protein>
    <submittedName>
        <fullName evidence="1">Os10g0168751 protein</fullName>
    </submittedName>
</protein>
<sequence length="125" mass="13888">MISPVRLEGATPHFYISIDIVSTEPRAGLWLPSTASVKDKEGYLAFALVNKATSQAIKHSLGPRTEPPYMYIHTYCSLINPVYFIYVKNQLTQFGCCHPTRSNRMSRCCGRRARTSATASAASGW</sequence>
<dbReference type="PaxDb" id="39947-A0A0P0XS38"/>